<evidence type="ECO:0000313" key="1">
    <source>
        <dbReference type="Proteomes" id="UP000095283"/>
    </source>
</evidence>
<dbReference type="AlphaFoldDB" id="A0A1I7XL10"/>
<dbReference type="InterPro" id="IPR021010">
    <property type="entry name" value="Cytosolic_motility_protein"/>
</dbReference>
<accession>A0A1I7XL10</accession>
<evidence type="ECO:0000313" key="2">
    <source>
        <dbReference type="WBParaSite" id="Hba_18409"/>
    </source>
</evidence>
<dbReference type="Proteomes" id="UP000095283">
    <property type="component" value="Unplaced"/>
</dbReference>
<dbReference type="PANTHER" id="PTHR31578:SF5">
    <property type="entry name" value="NEMATODE SPECIFIC PEPTIDE FAMILY"/>
    <property type="match status" value="1"/>
</dbReference>
<dbReference type="SUPFAM" id="SSF141739">
    <property type="entry name" value="MFPT repeat-like"/>
    <property type="match status" value="2"/>
</dbReference>
<proteinExistence type="predicted"/>
<dbReference type="Pfam" id="PF12150">
    <property type="entry name" value="MFP2b"/>
    <property type="match status" value="2"/>
</dbReference>
<reference evidence="2" key="1">
    <citation type="submission" date="2016-11" db="UniProtKB">
        <authorList>
            <consortium name="WormBaseParasite"/>
        </authorList>
    </citation>
    <scope>IDENTIFICATION</scope>
</reference>
<keyword evidence="1" id="KW-1185">Reference proteome</keyword>
<dbReference type="WBParaSite" id="Hba_18409">
    <property type="protein sequence ID" value="Hba_18409"/>
    <property type="gene ID" value="Hba_18409"/>
</dbReference>
<organism evidence="1 2">
    <name type="scientific">Heterorhabditis bacteriophora</name>
    <name type="common">Entomopathogenic nematode worm</name>
    <dbReference type="NCBI Taxonomy" id="37862"/>
    <lineage>
        <taxon>Eukaryota</taxon>
        <taxon>Metazoa</taxon>
        <taxon>Ecdysozoa</taxon>
        <taxon>Nematoda</taxon>
        <taxon>Chromadorea</taxon>
        <taxon>Rhabditida</taxon>
        <taxon>Rhabditina</taxon>
        <taxon>Rhabditomorpha</taxon>
        <taxon>Strongyloidea</taxon>
        <taxon>Heterorhabditidae</taxon>
        <taxon>Heterorhabditis</taxon>
    </lineage>
</organism>
<sequence>MVLIKKPLDDTWTYQKINTPFPHNAVKVIEQTNMYVALWYRHGKPVMGKAWNESGVVQCEFAVDQRCFGGSDVGGTIQLLTYEGTHVDKQFYYDWVTLTTWKNEISGHQVVRCGCSAPVYWNEFSVLGNYDINANKAYFAVGDKFVEVNRISYWYRKKHFCYISNITSGEESFRPIMRALHRPMNTPRGPQDQFVALWYRHGKPCMGRAWNHNGKIDASFVDGDREFTGETVGSLQLLVELSATAAGFDYCWLPYEQASRYIDKDFTPVHMNHVAPCVIVTEKLELLG</sequence>
<name>A0A1I7XL10_HETBA</name>
<protein>
    <submittedName>
        <fullName evidence="2">Cu_amine_oxid domain-containing protein</fullName>
    </submittedName>
</protein>
<dbReference type="PANTHER" id="PTHR31578">
    <property type="entry name" value="PROTEIN CBG21223-RELATED"/>
    <property type="match status" value="1"/>
</dbReference>